<dbReference type="EMBL" id="ACLF03000006">
    <property type="protein sequence ID" value="EFQ82719.1"/>
    <property type="molecule type" value="Genomic_DNA"/>
</dbReference>
<sequence>MVSADACKQHRDVPRAVRYLADVAWWVRPWWPNEIGHAQDNAGRARMGLKPDRVDAAMVRLQGLTRR</sequence>
<reference evidence="1" key="1">
    <citation type="submission" date="2010-08" db="EMBL/GenBank/DDBJ databases">
        <authorList>
            <person name="Muzny D."/>
            <person name="Qin X."/>
            <person name="Buhay C."/>
            <person name="Dugan-Rocha S."/>
            <person name="Ding Y."/>
            <person name="Chen G."/>
            <person name="Hawes A."/>
            <person name="Holder M."/>
            <person name="Jhangiani S."/>
            <person name="Johnson A."/>
            <person name="Khan Z."/>
            <person name="Li Z."/>
            <person name="Liu W."/>
            <person name="Liu X."/>
            <person name="Perez L."/>
            <person name="Shen H."/>
            <person name="Wang Q."/>
            <person name="Watt J."/>
            <person name="Xi L."/>
            <person name="Xin Y."/>
            <person name="Zhou J."/>
            <person name="Deng J."/>
            <person name="Jiang H."/>
            <person name="Liu Y."/>
            <person name="Qu J."/>
            <person name="Song X.-Z."/>
            <person name="Zhang L."/>
            <person name="Villasana D."/>
            <person name="Johnson A."/>
            <person name="Liu J."/>
            <person name="Liyanage D."/>
            <person name="Lorensuhewa L."/>
            <person name="Robinson T."/>
            <person name="Song A."/>
            <person name="Song B.-B."/>
            <person name="Dinh H."/>
            <person name="Thornton R."/>
            <person name="Coyle M."/>
            <person name="Francisco L."/>
            <person name="Jackson L."/>
            <person name="Javaid M."/>
            <person name="Korchina V."/>
            <person name="Kovar C."/>
            <person name="Mata R."/>
            <person name="Mathew T."/>
            <person name="Ngo R."/>
            <person name="Nguyen L."/>
            <person name="Nguyen N."/>
            <person name="Okwuonu G."/>
            <person name="Ongeri F."/>
            <person name="Pham C."/>
            <person name="Simmons D."/>
            <person name="Wilczek-Boney K."/>
            <person name="Hale W."/>
            <person name="Jakkamsetti A."/>
            <person name="Pham P."/>
            <person name="Ruth R."/>
            <person name="San Lucas F."/>
            <person name="Warren J."/>
            <person name="Zhang J."/>
            <person name="Zhao Z."/>
            <person name="Zhou C."/>
            <person name="Zhu D."/>
            <person name="Lee S."/>
            <person name="Bess C."/>
            <person name="Blankenburg K."/>
            <person name="Forbes L."/>
            <person name="Fu Q."/>
            <person name="Gubbala S."/>
            <person name="Hirani K."/>
            <person name="Jayaseelan J.C."/>
            <person name="Lara F."/>
            <person name="Munidasa M."/>
            <person name="Palculict T."/>
            <person name="Patil S."/>
            <person name="Pu L.-L."/>
            <person name="Saada N."/>
            <person name="Tang L."/>
            <person name="Weissenberger G."/>
            <person name="Zhu Y."/>
            <person name="Hemphill L."/>
            <person name="Shang Y."/>
            <person name="Youmans B."/>
            <person name="Ayvaz T."/>
            <person name="Ross M."/>
            <person name="Santibanez J."/>
            <person name="Aqrawi P."/>
            <person name="Gross S."/>
            <person name="Joshi V."/>
            <person name="Fowler G."/>
            <person name="Nazareth L."/>
            <person name="Reid J."/>
            <person name="Worley K."/>
            <person name="Petrosino J."/>
            <person name="Highlander S."/>
            <person name="Gibbs R."/>
        </authorList>
    </citation>
    <scope>NUCLEOTIDE SEQUENCE [LARGE SCALE GENOMIC DNA]</scope>
    <source>
        <strain evidence="1">DSM 15272</strain>
    </source>
</reference>
<proteinExistence type="predicted"/>
<organism evidence="1 2">
    <name type="scientific">Aeromicrobium marinum DSM 15272</name>
    <dbReference type="NCBI Taxonomy" id="585531"/>
    <lineage>
        <taxon>Bacteria</taxon>
        <taxon>Bacillati</taxon>
        <taxon>Actinomycetota</taxon>
        <taxon>Actinomycetes</taxon>
        <taxon>Propionibacteriales</taxon>
        <taxon>Nocardioidaceae</taxon>
        <taxon>Aeromicrobium</taxon>
    </lineage>
</organism>
<keyword evidence="2" id="KW-1185">Reference proteome</keyword>
<accession>E2SDZ2</accession>
<dbReference type="AlphaFoldDB" id="E2SDZ2"/>
<dbReference type="HOGENOM" id="CLU_2802808_0_0_11"/>
<evidence type="ECO:0000313" key="1">
    <source>
        <dbReference type="EMBL" id="EFQ82719.1"/>
    </source>
</evidence>
<protein>
    <submittedName>
        <fullName evidence="1">Uncharacterized protein</fullName>
    </submittedName>
</protein>
<evidence type="ECO:0000313" key="2">
    <source>
        <dbReference type="Proteomes" id="UP000003111"/>
    </source>
</evidence>
<comment type="caution">
    <text evidence="1">The sequence shown here is derived from an EMBL/GenBank/DDBJ whole genome shotgun (WGS) entry which is preliminary data.</text>
</comment>
<dbReference type="STRING" id="585531.HMPREF0063_11928"/>
<gene>
    <name evidence="1" type="ORF">HMPREF0063_11928</name>
</gene>
<name>E2SDZ2_9ACTN</name>
<dbReference type="Proteomes" id="UP000003111">
    <property type="component" value="Unassembled WGS sequence"/>
</dbReference>